<dbReference type="Proteomes" id="UP000765509">
    <property type="component" value="Unassembled WGS sequence"/>
</dbReference>
<reference evidence="1" key="1">
    <citation type="submission" date="2021-03" db="EMBL/GenBank/DDBJ databases">
        <title>Draft genome sequence of rust myrtle Austropuccinia psidii MF-1, a brazilian biotype.</title>
        <authorList>
            <person name="Quecine M.C."/>
            <person name="Pachon D.M.R."/>
            <person name="Bonatelli M.L."/>
            <person name="Correr F.H."/>
            <person name="Franceschini L.M."/>
            <person name="Leite T.F."/>
            <person name="Margarido G.R.A."/>
            <person name="Almeida C.A."/>
            <person name="Ferrarezi J.A."/>
            <person name="Labate C.A."/>
        </authorList>
    </citation>
    <scope>NUCLEOTIDE SEQUENCE</scope>
    <source>
        <strain evidence="1">MF-1</strain>
    </source>
</reference>
<organism evidence="1 2">
    <name type="scientific">Austropuccinia psidii MF-1</name>
    <dbReference type="NCBI Taxonomy" id="1389203"/>
    <lineage>
        <taxon>Eukaryota</taxon>
        <taxon>Fungi</taxon>
        <taxon>Dikarya</taxon>
        <taxon>Basidiomycota</taxon>
        <taxon>Pucciniomycotina</taxon>
        <taxon>Pucciniomycetes</taxon>
        <taxon>Pucciniales</taxon>
        <taxon>Sphaerophragmiaceae</taxon>
        <taxon>Austropuccinia</taxon>
    </lineage>
</organism>
<keyword evidence="2" id="KW-1185">Reference proteome</keyword>
<protein>
    <submittedName>
        <fullName evidence="1">Uncharacterized protein</fullName>
    </submittedName>
</protein>
<dbReference type="AlphaFoldDB" id="A0A9Q3P0X1"/>
<comment type="caution">
    <text evidence="1">The sequence shown here is derived from an EMBL/GenBank/DDBJ whole genome shotgun (WGS) entry which is preliminary data.</text>
</comment>
<accession>A0A9Q3P0X1</accession>
<dbReference type="EMBL" id="AVOT02052670">
    <property type="protein sequence ID" value="MBW0547593.1"/>
    <property type="molecule type" value="Genomic_DNA"/>
</dbReference>
<evidence type="ECO:0000313" key="2">
    <source>
        <dbReference type="Proteomes" id="UP000765509"/>
    </source>
</evidence>
<proteinExistence type="predicted"/>
<evidence type="ECO:0000313" key="1">
    <source>
        <dbReference type="EMBL" id="MBW0547593.1"/>
    </source>
</evidence>
<name>A0A9Q3P0X1_9BASI</name>
<sequence length="91" mass="10415">MCHTQNRFIVQRYPTMSPPYAGLIYGYTELGQHIIFPWCARHTHPHTCSIVWRALPVSPTKCQSRLGAVLSWMTWEFTHPFSTSKLAAGPL</sequence>
<gene>
    <name evidence="1" type="ORF">O181_087308</name>
</gene>